<accession>A0AAD6UFV4</accession>
<sequence>MSLRCAVPFHADPGQPAGPLPGQKIYLVTGREVRHPGAYVSWPSADAQYKKVSNATLKSYKSWEPLEAAWFAGCDRGEHDHPSAADHTLESMAGSFENLTLSSMLGASTTSSSPPAQAPLSDPRSAKSSRSPRPTPSTTCSARASPRPRTASSLPPAASALPAAPRPHSSKSRGSKRCKSPTGAAETTMAAPNSAPPLSPASAAIIGKMVYAVKHGSGGIVFDDYACARAFYHRLQSEGQRPSLATSASLTEGVSYVEGFSIDADAAARRGWIDEELEARGRHVVRDWEKAMDGWRRKRSGVWTSESDDGTSGESDLSDDASLSATS</sequence>
<name>A0AAD6UFV4_9AGAR</name>
<evidence type="ECO:0000256" key="1">
    <source>
        <dbReference type="SAM" id="MobiDB-lite"/>
    </source>
</evidence>
<evidence type="ECO:0000313" key="3">
    <source>
        <dbReference type="Proteomes" id="UP001222325"/>
    </source>
</evidence>
<organism evidence="2 3">
    <name type="scientific">Mycena belliarum</name>
    <dbReference type="NCBI Taxonomy" id="1033014"/>
    <lineage>
        <taxon>Eukaryota</taxon>
        <taxon>Fungi</taxon>
        <taxon>Dikarya</taxon>
        <taxon>Basidiomycota</taxon>
        <taxon>Agaricomycotina</taxon>
        <taxon>Agaricomycetes</taxon>
        <taxon>Agaricomycetidae</taxon>
        <taxon>Agaricales</taxon>
        <taxon>Marasmiineae</taxon>
        <taxon>Mycenaceae</taxon>
        <taxon>Mycena</taxon>
    </lineage>
</organism>
<protein>
    <submittedName>
        <fullName evidence="2">Uncharacterized protein</fullName>
    </submittedName>
</protein>
<feature type="compositionally biased region" description="Acidic residues" evidence="1">
    <location>
        <begin position="306"/>
        <end position="319"/>
    </location>
</feature>
<feature type="compositionally biased region" description="Basic residues" evidence="1">
    <location>
        <begin position="168"/>
        <end position="179"/>
    </location>
</feature>
<reference evidence="2" key="1">
    <citation type="submission" date="2023-03" db="EMBL/GenBank/DDBJ databases">
        <title>Massive genome expansion in bonnet fungi (Mycena s.s.) driven by repeated elements and novel gene families across ecological guilds.</title>
        <authorList>
            <consortium name="Lawrence Berkeley National Laboratory"/>
            <person name="Harder C.B."/>
            <person name="Miyauchi S."/>
            <person name="Viragh M."/>
            <person name="Kuo A."/>
            <person name="Thoen E."/>
            <person name="Andreopoulos B."/>
            <person name="Lu D."/>
            <person name="Skrede I."/>
            <person name="Drula E."/>
            <person name="Henrissat B."/>
            <person name="Morin E."/>
            <person name="Kohler A."/>
            <person name="Barry K."/>
            <person name="LaButti K."/>
            <person name="Morin E."/>
            <person name="Salamov A."/>
            <person name="Lipzen A."/>
            <person name="Mereny Z."/>
            <person name="Hegedus B."/>
            <person name="Baldrian P."/>
            <person name="Stursova M."/>
            <person name="Weitz H."/>
            <person name="Taylor A."/>
            <person name="Grigoriev I.V."/>
            <person name="Nagy L.G."/>
            <person name="Martin F."/>
            <person name="Kauserud H."/>
        </authorList>
    </citation>
    <scope>NUCLEOTIDE SEQUENCE</scope>
    <source>
        <strain evidence="2">CBHHK173m</strain>
    </source>
</reference>
<feature type="region of interest" description="Disordered" evidence="1">
    <location>
        <begin position="293"/>
        <end position="327"/>
    </location>
</feature>
<feature type="region of interest" description="Disordered" evidence="1">
    <location>
        <begin position="105"/>
        <end position="198"/>
    </location>
</feature>
<dbReference type="EMBL" id="JARJCN010000004">
    <property type="protein sequence ID" value="KAJ7101235.1"/>
    <property type="molecule type" value="Genomic_DNA"/>
</dbReference>
<evidence type="ECO:0000313" key="2">
    <source>
        <dbReference type="EMBL" id="KAJ7101235.1"/>
    </source>
</evidence>
<dbReference type="Proteomes" id="UP001222325">
    <property type="component" value="Unassembled WGS sequence"/>
</dbReference>
<gene>
    <name evidence="2" type="ORF">B0H15DRAFT_943562</name>
</gene>
<feature type="compositionally biased region" description="Low complexity" evidence="1">
    <location>
        <begin position="105"/>
        <end position="167"/>
    </location>
</feature>
<proteinExistence type="predicted"/>
<keyword evidence="3" id="KW-1185">Reference proteome</keyword>
<comment type="caution">
    <text evidence="2">The sequence shown here is derived from an EMBL/GenBank/DDBJ whole genome shotgun (WGS) entry which is preliminary data.</text>
</comment>
<dbReference type="AlphaFoldDB" id="A0AAD6UFV4"/>